<organism evidence="1 2">
    <name type="scientific">Dyadobacter beijingensis</name>
    <dbReference type="NCBI Taxonomy" id="365489"/>
    <lineage>
        <taxon>Bacteria</taxon>
        <taxon>Pseudomonadati</taxon>
        <taxon>Bacteroidota</taxon>
        <taxon>Cytophagia</taxon>
        <taxon>Cytophagales</taxon>
        <taxon>Spirosomataceae</taxon>
        <taxon>Dyadobacter</taxon>
    </lineage>
</organism>
<name>A0ABQ2IGR9_9BACT</name>
<accession>A0ABQ2IGR9</accession>
<evidence type="ECO:0000313" key="2">
    <source>
        <dbReference type="Proteomes" id="UP000632339"/>
    </source>
</evidence>
<protein>
    <submittedName>
        <fullName evidence="1">Uncharacterized protein</fullName>
    </submittedName>
</protein>
<reference evidence="2" key="1">
    <citation type="journal article" date="2019" name="Int. J. Syst. Evol. Microbiol.">
        <title>The Global Catalogue of Microorganisms (GCM) 10K type strain sequencing project: providing services to taxonomists for standard genome sequencing and annotation.</title>
        <authorList>
            <consortium name="The Broad Institute Genomics Platform"/>
            <consortium name="The Broad Institute Genome Sequencing Center for Infectious Disease"/>
            <person name="Wu L."/>
            <person name="Ma J."/>
        </authorList>
    </citation>
    <scope>NUCLEOTIDE SEQUENCE [LARGE SCALE GENOMIC DNA]</scope>
    <source>
        <strain evidence="2">CGMCC 1.6375</strain>
    </source>
</reference>
<sequence>MNYFLYLTFALRLSAWNAPKCSIDLIYRNVDELAKKHKANYEYRKTIREVPCCYIVEYQPKDSTALGGGIKAIVCKENCKITTYKLYQ</sequence>
<evidence type="ECO:0000313" key="1">
    <source>
        <dbReference type="EMBL" id="GGN10748.1"/>
    </source>
</evidence>
<keyword evidence="2" id="KW-1185">Reference proteome</keyword>
<gene>
    <name evidence="1" type="ORF">GCM10010967_53260</name>
</gene>
<comment type="caution">
    <text evidence="1">The sequence shown here is derived from an EMBL/GenBank/DDBJ whole genome shotgun (WGS) entry which is preliminary data.</text>
</comment>
<dbReference type="Proteomes" id="UP000632339">
    <property type="component" value="Unassembled WGS sequence"/>
</dbReference>
<dbReference type="EMBL" id="BMLI01000003">
    <property type="protein sequence ID" value="GGN10748.1"/>
    <property type="molecule type" value="Genomic_DNA"/>
</dbReference>
<proteinExistence type="predicted"/>